<dbReference type="Pfam" id="PF01370">
    <property type="entry name" value="Epimerase"/>
    <property type="match status" value="1"/>
</dbReference>
<evidence type="ECO:0000259" key="1">
    <source>
        <dbReference type="Pfam" id="PF01370"/>
    </source>
</evidence>
<comment type="caution">
    <text evidence="2">The sequence shown here is derived from an EMBL/GenBank/DDBJ whole genome shotgun (WGS) entry which is preliminary data.</text>
</comment>
<dbReference type="Gene3D" id="3.40.50.720">
    <property type="entry name" value="NAD(P)-binding Rossmann-like Domain"/>
    <property type="match status" value="1"/>
</dbReference>
<gene>
    <name evidence="2" type="ORF">OBE_03682</name>
</gene>
<feature type="domain" description="NAD-dependent epimerase/dehydratase" evidence="1">
    <location>
        <begin position="3"/>
        <end position="105"/>
    </location>
</feature>
<organism evidence="2">
    <name type="scientific">human gut metagenome</name>
    <dbReference type="NCBI Taxonomy" id="408170"/>
    <lineage>
        <taxon>unclassified sequences</taxon>
        <taxon>metagenomes</taxon>
        <taxon>organismal metagenomes</taxon>
    </lineage>
</organism>
<accession>K1TXE5</accession>
<dbReference type="AlphaFoldDB" id="K1TXE5"/>
<sequence length="112" mass="12158">MNILVTGAKGFVGRNLCENLKNIRDGKNRTRPALNITDIFEYDLDTAPALLDEYCAKADFVFNLAGVNRPKVESEFMAGNFGFASTLLDTLKAHGNTCPVMLSSSIQATLIG</sequence>
<reference evidence="2" key="1">
    <citation type="journal article" date="2013" name="Environ. Microbiol.">
        <title>Microbiota from the distal guts of lean and obese adolescents exhibit partial functional redundancy besides clear differences in community structure.</title>
        <authorList>
            <person name="Ferrer M."/>
            <person name="Ruiz A."/>
            <person name="Lanza F."/>
            <person name="Haange S.B."/>
            <person name="Oberbach A."/>
            <person name="Till H."/>
            <person name="Bargiela R."/>
            <person name="Campoy C."/>
            <person name="Segura M.T."/>
            <person name="Richter M."/>
            <person name="von Bergen M."/>
            <person name="Seifert J."/>
            <person name="Suarez A."/>
        </authorList>
    </citation>
    <scope>NUCLEOTIDE SEQUENCE</scope>
</reference>
<protein>
    <submittedName>
        <fullName evidence="2">Capsular polysaccharide biosynthesis protein</fullName>
    </submittedName>
</protein>
<dbReference type="InterPro" id="IPR036291">
    <property type="entry name" value="NAD(P)-bd_dom_sf"/>
</dbReference>
<proteinExistence type="predicted"/>
<feature type="non-terminal residue" evidence="2">
    <location>
        <position position="112"/>
    </location>
</feature>
<dbReference type="InterPro" id="IPR001509">
    <property type="entry name" value="Epimerase_deHydtase"/>
</dbReference>
<dbReference type="EMBL" id="AJWZ01002477">
    <property type="protein sequence ID" value="EKC70850.1"/>
    <property type="molecule type" value="Genomic_DNA"/>
</dbReference>
<evidence type="ECO:0000313" key="2">
    <source>
        <dbReference type="EMBL" id="EKC70850.1"/>
    </source>
</evidence>
<dbReference type="SUPFAM" id="SSF51735">
    <property type="entry name" value="NAD(P)-binding Rossmann-fold domains"/>
    <property type="match status" value="1"/>
</dbReference>
<name>K1TXE5_9ZZZZ</name>